<dbReference type="GO" id="GO:0015095">
    <property type="term" value="F:magnesium ion transmembrane transporter activity"/>
    <property type="evidence" value="ECO:0007669"/>
    <property type="project" value="TreeGrafter"/>
</dbReference>
<accession>A0AAD4KWV5</accession>
<name>A0AAD4KWV5_9EURO</name>
<dbReference type="InterPro" id="IPR045863">
    <property type="entry name" value="CorA_TM1_TM2"/>
</dbReference>
<dbReference type="Pfam" id="PF01544">
    <property type="entry name" value="CorA"/>
    <property type="match status" value="1"/>
</dbReference>
<dbReference type="SUPFAM" id="SSF144083">
    <property type="entry name" value="Magnesium transport protein CorA, transmembrane region"/>
    <property type="match status" value="1"/>
</dbReference>
<gene>
    <name evidence="6" type="ORF">BGW36DRAFT_376609</name>
</gene>
<evidence type="ECO:0000256" key="3">
    <source>
        <dbReference type="ARBA" id="ARBA00022989"/>
    </source>
</evidence>
<evidence type="ECO:0000313" key="6">
    <source>
        <dbReference type="EMBL" id="KAH8698688.1"/>
    </source>
</evidence>
<comment type="caution">
    <text evidence="6">The sequence shown here is derived from an EMBL/GenBank/DDBJ whole genome shotgun (WGS) entry which is preliminary data.</text>
</comment>
<dbReference type="RefSeq" id="XP_046073152.1">
    <property type="nucleotide sequence ID" value="XM_046215905.1"/>
</dbReference>
<feature type="transmembrane region" description="Helical" evidence="5">
    <location>
        <begin position="350"/>
        <end position="372"/>
    </location>
</feature>
<feature type="transmembrane region" description="Helical" evidence="5">
    <location>
        <begin position="392"/>
        <end position="410"/>
    </location>
</feature>
<dbReference type="GeneID" id="70246192"/>
<dbReference type="GO" id="GO:0015087">
    <property type="term" value="F:cobalt ion transmembrane transporter activity"/>
    <property type="evidence" value="ECO:0007669"/>
    <property type="project" value="TreeGrafter"/>
</dbReference>
<evidence type="ECO:0000256" key="2">
    <source>
        <dbReference type="ARBA" id="ARBA00022692"/>
    </source>
</evidence>
<evidence type="ECO:0000256" key="1">
    <source>
        <dbReference type="ARBA" id="ARBA00004651"/>
    </source>
</evidence>
<protein>
    <submittedName>
        <fullName evidence="6">Uncharacterized protein</fullName>
    </submittedName>
</protein>
<reference evidence="6" key="1">
    <citation type="submission" date="2021-12" db="EMBL/GenBank/DDBJ databases">
        <title>Convergent genome expansion in fungi linked to evolution of root-endophyte symbiosis.</title>
        <authorList>
            <consortium name="DOE Joint Genome Institute"/>
            <person name="Ke Y.-H."/>
            <person name="Bonito G."/>
            <person name="Liao H.-L."/>
            <person name="Looney B."/>
            <person name="Rojas-Flechas A."/>
            <person name="Nash J."/>
            <person name="Hameed K."/>
            <person name="Schadt C."/>
            <person name="Martin F."/>
            <person name="Crous P.W."/>
            <person name="Miettinen O."/>
            <person name="Magnuson J.K."/>
            <person name="Labbe J."/>
            <person name="Jacobson D."/>
            <person name="Doktycz M.J."/>
            <person name="Veneault-Fourrey C."/>
            <person name="Kuo A."/>
            <person name="Mondo S."/>
            <person name="Calhoun S."/>
            <person name="Riley R."/>
            <person name="Ohm R."/>
            <person name="LaButti K."/>
            <person name="Andreopoulos B."/>
            <person name="Pangilinan J."/>
            <person name="Nolan M."/>
            <person name="Tritt A."/>
            <person name="Clum A."/>
            <person name="Lipzen A."/>
            <person name="Daum C."/>
            <person name="Barry K."/>
            <person name="Grigoriev I.V."/>
            <person name="Vilgalys R."/>
        </authorList>
    </citation>
    <scope>NUCLEOTIDE SEQUENCE</scope>
    <source>
        <strain evidence="6">PMI_201</strain>
    </source>
</reference>
<dbReference type="GO" id="GO:0000287">
    <property type="term" value="F:magnesium ion binding"/>
    <property type="evidence" value="ECO:0007669"/>
    <property type="project" value="TreeGrafter"/>
</dbReference>
<organism evidence="6 7">
    <name type="scientific">Talaromyces proteolyticus</name>
    <dbReference type="NCBI Taxonomy" id="1131652"/>
    <lineage>
        <taxon>Eukaryota</taxon>
        <taxon>Fungi</taxon>
        <taxon>Dikarya</taxon>
        <taxon>Ascomycota</taxon>
        <taxon>Pezizomycotina</taxon>
        <taxon>Eurotiomycetes</taxon>
        <taxon>Eurotiomycetidae</taxon>
        <taxon>Eurotiales</taxon>
        <taxon>Trichocomaceae</taxon>
        <taxon>Talaromyces</taxon>
        <taxon>Talaromyces sect. Bacilispori</taxon>
    </lineage>
</organism>
<dbReference type="Proteomes" id="UP001201262">
    <property type="component" value="Unassembled WGS sequence"/>
</dbReference>
<dbReference type="PANTHER" id="PTHR46494">
    <property type="entry name" value="CORA FAMILY METAL ION TRANSPORTER (EUROFUNG)"/>
    <property type="match status" value="1"/>
</dbReference>
<keyword evidence="2 5" id="KW-0812">Transmembrane</keyword>
<dbReference type="Gene3D" id="1.20.58.340">
    <property type="entry name" value="Magnesium transport protein CorA, transmembrane region"/>
    <property type="match status" value="1"/>
</dbReference>
<evidence type="ECO:0000313" key="7">
    <source>
        <dbReference type="Proteomes" id="UP001201262"/>
    </source>
</evidence>
<dbReference type="AlphaFoldDB" id="A0AAD4KWV5"/>
<evidence type="ECO:0000256" key="5">
    <source>
        <dbReference type="SAM" id="Phobius"/>
    </source>
</evidence>
<dbReference type="GO" id="GO:0050897">
    <property type="term" value="F:cobalt ion binding"/>
    <property type="evidence" value="ECO:0007669"/>
    <property type="project" value="TreeGrafter"/>
</dbReference>
<dbReference type="InterPro" id="IPR002523">
    <property type="entry name" value="MgTranspt_CorA/ZnTranspt_ZntB"/>
</dbReference>
<keyword evidence="7" id="KW-1185">Reference proteome</keyword>
<proteinExistence type="predicted"/>
<dbReference type="PANTHER" id="PTHR46494:SF1">
    <property type="entry name" value="CORA FAMILY METAL ION TRANSPORTER (EUROFUNG)"/>
    <property type="match status" value="1"/>
</dbReference>
<dbReference type="GO" id="GO:0005886">
    <property type="term" value="C:plasma membrane"/>
    <property type="evidence" value="ECO:0007669"/>
    <property type="project" value="UniProtKB-SubCell"/>
</dbReference>
<dbReference type="EMBL" id="JAJTJA010000005">
    <property type="protein sequence ID" value="KAH8698688.1"/>
    <property type="molecule type" value="Genomic_DNA"/>
</dbReference>
<evidence type="ECO:0000256" key="4">
    <source>
        <dbReference type="ARBA" id="ARBA00023136"/>
    </source>
</evidence>
<keyword evidence="3 5" id="KW-1133">Transmembrane helix</keyword>
<comment type="subcellular location">
    <subcellularLocation>
        <location evidence="1">Cell membrane</location>
        <topology evidence="1">Multi-pass membrane protein</topology>
    </subcellularLocation>
</comment>
<sequence length="458" mass="53123">MQWMASYYFTGHRQFHARTGTLTEAIRIYRKNKPRRMIVFAKSGTENCAENGAFQHQHYPFFPPRFKSVINDDLNGTFGIYRYEDTITGTNETSYDSWSTFKIKHTYQGKDSLFPDYHWSQISVLVRQFQGQQFVLFVNCPPSVSEQIMESVYYGAHGFKNLENPYLWHVSLAEELEDVYDKAVWKVRDLVRGREKERDKPVTKAGTAISVSESDNRKNGISFYTPDFPRLREIARHLIHINETFEVAIDTLESMRYHHAQFFTESQNTRKLSTGSATDNSPAQQPAAEWHKIYSLIQERMYLATKRIKAIKARASTLSERLSNEADLYNHQITMVIADTTRRDNATVKALTLVGVFYLPGTFISGIFGSNFFNYTPGSSTGRDWNMSDKFWVYWVVTIPLTLMTLYGWAKLDDLVRICSDMLDWASQLTPFHRPHLPHFSFPSRGKNPEIEIHESKV</sequence>
<keyword evidence="4 5" id="KW-0472">Membrane</keyword>